<protein>
    <submittedName>
        <fullName evidence="1">Uncharacterized protein</fullName>
    </submittedName>
</protein>
<dbReference type="Proteomes" id="UP000564644">
    <property type="component" value="Unassembled WGS sequence"/>
</dbReference>
<gene>
    <name evidence="1" type="ORF">H7C18_13270</name>
</gene>
<name>A0A7X0SKV7_9BACL</name>
<organism evidence="1 2">
    <name type="scientific">Cohnella zeiphila</name>
    <dbReference type="NCBI Taxonomy" id="2761120"/>
    <lineage>
        <taxon>Bacteria</taxon>
        <taxon>Bacillati</taxon>
        <taxon>Bacillota</taxon>
        <taxon>Bacilli</taxon>
        <taxon>Bacillales</taxon>
        <taxon>Paenibacillaceae</taxon>
        <taxon>Cohnella</taxon>
    </lineage>
</organism>
<proteinExistence type="predicted"/>
<evidence type="ECO:0000313" key="2">
    <source>
        <dbReference type="Proteomes" id="UP000564644"/>
    </source>
</evidence>
<reference evidence="1 2" key="1">
    <citation type="submission" date="2020-08" db="EMBL/GenBank/DDBJ databases">
        <title>Cohnella phylogeny.</title>
        <authorList>
            <person name="Dunlap C."/>
        </authorList>
    </citation>
    <scope>NUCLEOTIDE SEQUENCE [LARGE SCALE GENOMIC DNA]</scope>
    <source>
        <strain evidence="1 2">CBP 2801</strain>
    </source>
</reference>
<accession>A0A7X0SKV7</accession>
<dbReference type="AlphaFoldDB" id="A0A7X0SKV7"/>
<dbReference type="RefSeq" id="WP_185129558.1">
    <property type="nucleotide sequence ID" value="NZ_JACJVO010000016.1"/>
</dbReference>
<comment type="caution">
    <text evidence="1">The sequence shown here is derived from an EMBL/GenBank/DDBJ whole genome shotgun (WGS) entry which is preliminary data.</text>
</comment>
<keyword evidence="2" id="KW-1185">Reference proteome</keyword>
<sequence length="372" mass="40198">MPAGPVNRTLLESYYQNPGQIYDDTMTEGAYGVLADQIDQNYYQLSSLINSGVLSPYLANMNAQGFMNSNFDIWQRGDSFTGTNIYTADRWVIGNGGGTTTVTKVSVTPGDAFSPYKYFLRFSQTSAGTSSPTLAQRIESVRTYAGMTISVRARIRSVGAGPYTVGVFAIQYFGTGGSPSSAVNTHIGDIVVTNDLQDLVVSATLPTVVGKTIGTDRNDYLAIQFNMPSNFIFDMDFAYVQVNIGESALPYQPRSIGEELLLCQRFYEKSYDLSTKPGTAVSLAGSDMGGALDTASLTFSTPFKVRKRTSPTIQVYADDGTAGAIRNVSTSSNVTSAVIGQYNEKSFRVFFNTSVLTAGNLVGYHWTADAEL</sequence>
<dbReference type="EMBL" id="JACJVO010000016">
    <property type="protein sequence ID" value="MBB6731885.1"/>
    <property type="molecule type" value="Genomic_DNA"/>
</dbReference>
<evidence type="ECO:0000313" key="1">
    <source>
        <dbReference type="EMBL" id="MBB6731885.1"/>
    </source>
</evidence>